<evidence type="ECO:0000313" key="1">
    <source>
        <dbReference type="EMBL" id="PZQ89284.1"/>
    </source>
</evidence>
<dbReference type="AlphaFoldDB" id="A0A2W5RL30"/>
<accession>A0A2W5RL30</accession>
<organism evidence="1 2">
    <name type="scientific">Acinetobacter johnsonii</name>
    <dbReference type="NCBI Taxonomy" id="40214"/>
    <lineage>
        <taxon>Bacteria</taxon>
        <taxon>Pseudomonadati</taxon>
        <taxon>Pseudomonadota</taxon>
        <taxon>Gammaproteobacteria</taxon>
        <taxon>Moraxellales</taxon>
        <taxon>Moraxellaceae</taxon>
        <taxon>Acinetobacter</taxon>
    </lineage>
</organism>
<protein>
    <submittedName>
        <fullName evidence="1">Uncharacterized protein</fullName>
    </submittedName>
</protein>
<reference evidence="1 2" key="1">
    <citation type="submission" date="2017-11" db="EMBL/GenBank/DDBJ databases">
        <title>Infants hospitalized years apart are colonized by the same room-sourced microbial strains.</title>
        <authorList>
            <person name="Brooks B."/>
            <person name="Olm M.R."/>
            <person name="Firek B.A."/>
            <person name="Baker R."/>
            <person name="Thomas B.C."/>
            <person name="Morowitz M.J."/>
            <person name="Banfield J.F."/>
        </authorList>
    </citation>
    <scope>NUCLEOTIDE SEQUENCE [LARGE SCALE GENOMIC DNA]</scope>
    <source>
        <strain evidence="1">S2_003_000_R3_20</strain>
    </source>
</reference>
<comment type="caution">
    <text evidence="1">The sequence shown here is derived from an EMBL/GenBank/DDBJ whole genome shotgun (WGS) entry which is preliminary data.</text>
</comment>
<sequence length="296" mass="31435">MLKILFVVTNSTAAVVNDRWSALIQSIGYTAGAVKTQDIATTDLSLYDLAIFGIFTGQSTETLNAIKTCLSSDLDCLYCVMENGTNTTGSIAFNLGISSSPEMELSSGPTNIVTFGNNILKKSNGLEFGTSLSIRSSASYFDYIDTISAVAFKAIAANPSNLSQICLGVLPKGSTTSKIANTGANLWFSGTFYVPYGHFFTETAGNIILDIIAYSAPIAYKITGTVSDSNNQPLQRLLRAFDQSSGDLVAETTSASDGSYRLSTSSSDPVTVVCYHDASDTNNSQVKDDLVPILDE</sequence>
<name>A0A2W5RL30_ACIJO</name>
<dbReference type="Proteomes" id="UP000249282">
    <property type="component" value="Unassembled WGS sequence"/>
</dbReference>
<proteinExistence type="predicted"/>
<gene>
    <name evidence="1" type="ORF">DI542_09390</name>
</gene>
<dbReference type="EMBL" id="QFQJ01000046">
    <property type="protein sequence ID" value="PZQ89284.1"/>
    <property type="molecule type" value="Genomic_DNA"/>
</dbReference>
<evidence type="ECO:0000313" key="2">
    <source>
        <dbReference type="Proteomes" id="UP000249282"/>
    </source>
</evidence>